<keyword evidence="3" id="KW-0547">Nucleotide-binding</keyword>
<dbReference type="InterPro" id="IPR000182">
    <property type="entry name" value="GNAT_dom"/>
</dbReference>
<dbReference type="InterPro" id="IPR013562">
    <property type="entry name" value="TmcA/NAT10_N"/>
</dbReference>
<dbReference type="GO" id="GO:0008033">
    <property type="term" value="P:tRNA processing"/>
    <property type="evidence" value="ECO:0007669"/>
    <property type="project" value="UniProtKB-KW"/>
</dbReference>
<evidence type="ECO:0000313" key="7">
    <source>
        <dbReference type="EMBL" id="KDN96204.1"/>
    </source>
</evidence>
<evidence type="ECO:0000256" key="3">
    <source>
        <dbReference type="ARBA" id="ARBA00022741"/>
    </source>
</evidence>
<dbReference type="InterPro" id="IPR032672">
    <property type="entry name" value="TmcA/NAT10/Kre33"/>
</dbReference>
<dbReference type="RefSeq" id="WP_029911880.1">
    <property type="nucleotide sequence ID" value="NZ_AP020335.1"/>
</dbReference>
<evidence type="ECO:0000259" key="6">
    <source>
        <dbReference type="PROSITE" id="PS51186"/>
    </source>
</evidence>
<evidence type="ECO:0000256" key="4">
    <source>
        <dbReference type="ARBA" id="ARBA00022840"/>
    </source>
</evidence>
<evidence type="ECO:0000313" key="8">
    <source>
        <dbReference type="Proteomes" id="UP000027341"/>
    </source>
</evidence>
<name>A0A066ZVD0_HYDMR</name>
<keyword evidence="2" id="KW-0819">tRNA processing</keyword>
<dbReference type="GO" id="GO:0005524">
    <property type="term" value="F:ATP binding"/>
    <property type="evidence" value="ECO:0007669"/>
    <property type="project" value="UniProtKB-KW"/>
</dbReference>
<feature type="domain" description="N-acetyltransferase" evidence="6">
    <location>
        <begin position="441"/>
        <end position="618"/>
    </location>
</feature>
<dbReference type="Proteomes" id="UP000027341">
    <property type="component" value="Unassembled WGS sequence"/>
</dbReference>
<dbReference type="Gene3D" id="3.40.50.300">
    <property type="entry name" value="P-loop containing nucleotide triphosphate hydrolases"/>
    <property type="match status" value="1"/>
</dbReference>
<dbReference type="GO" id="GO:0000049">
    <property type="term" value="F:tRNA binding"/>
    <property type="evidence" value="ECO:0007669"/>
    <property type="project" value="TreeGrafter"/>
</dbReference>
<dbReference type="InterPro" id="IPR016181">
    <property type="entry name" value="Acyl_CoA_acyltransferase"/>
</dbReference>
<keyword evidence="4" id="KW-0067">ATP-binding</keyword>
<dbReference type="SUPFAM" id="SSF52540">
    <property type="entry name" value="P-loop containing nucleoside triphosphate hydrolases"/>
    <property type="match status" value="1"/>
</dbReference>
<dbReference type="PROSITE" id="PS51186">
    <property type="entry name" value="GNAT"/>
    <property type="match status" value="1"/>
</dbReference>
<keyword evidence="8" id="KW-1185">Reference proteome</keyword>
<comment type="caution">
    <text evidence="7">The sequence shown here is derived from an EMBL/GenBank/DDBJ whole genome shotgun (WGS) entry which is preliminary data.</text>
</comment>
<dbReference type="GO" id="GO:1990883">
    <property type="term" value="F:18S rRNA cytidine N-acetyltransferase activity"/>
    <property type="evidence" value="ECO:0007669"/>
    <property type="project" value="TreeGrafter"/>
</dbReference>
<dbReference type="PANTHER" id="PTHR10925:SF5">
    <property type="entry name" value="RNA CYTIDINE ACETYLTRANSFERASE"/>
    <property type="match status" value="1"/>
</dbReference>
<evidence type="ECO:0000256" key="1">
    <source>
        <dbReference type="ARBA" id="ARBA00022679"/>
    </source>
</evidence>
<dbReference type="GO" id="GO:1904812">
    <property type="term" value="P:rRNA acetylation involved in maturation of SSU-rRNA"/>
    <property type="evidence" value="ECO:0007669"/>
    <property type="project" value="TreeGrafter"/>
</dbReference>
<dbReference type="AlphaFoldDB" id="A0A066ZVD0"/>
<sequence>MSDTRTSTPFTENWLRWCSDLHNHLAQQRHRACVVLIGDAKWRHATINQALTALAQHHPNLSGLEVIQPNEAPAFEHTEAVTTKTLPHKLGQETDFVIFSGEQGLDANALGQAGGMIRAGGICWLSLPADWCALPNPANARFLSYPLTLEDSLKGFNRFFWDGLQTHAEQQEVLWVSQDSTLPTLPSATPLANVSPDKPALQLTEDQQTTWEQIQSVAFGHRHRPLVLTADRGRGKSTLLGVAAIRLLQQGKQTIAITAARLDQTQALFQGAVQTLNQLIEEYSDTIRMIENQPGWVCFEMEVQQGNKLTTARKNLQFIAPDELAARTESYYDLLMVDEAAHLPLPLLMTLATQHNRLIFATTQQGYEGSGRGFTLRFLSTLKAHYPQTKTAKLHHPIRWADGDPLEKVFNQCLLFATLDDNPNETETSQINTGDLSYRAISVEELIVDRTKLSQLFQLLTFAHYQTAPNDLMQLLETPNQHLYIAEQEDKILGVLFALEEGNLPFENQGRKQGHLFPQLMQQQTANDAWLADKTLRIVRLAVQPDNQSQGIGTALLSHFINSVKQHSADINAITTSFGATPNLVDFWHQNGFTALHLGQKRDKASGTHSLLMALPLCHELSERVTAQHAAFIQQFAWLLTDSFQTLSVDLVLSVLAKASLPKSDFPEGYLTNQPFEAVSYPLRQWTLSNVDVLQKMEAPLRALWIKRVLQNPAWESLVKASGMTSRKQLEQQFKQYFNGHVE</sequence>
<keyword evidence="1" id="KW-0808">Transferase</keyword>
<dbReference type="EMBL" id="JMIU01000001">
    <property type="protein sequence ID" value="KDN96204.1"/>
    <property type="molecule type" value="Genomic_DNA"/>
</dbReference>
<dbReference type="InterPro" id="IPR007807">
    <property type="entry name" value="TcmA/NAT10_helicase"/>
</dbReference>
<dbReference type="STRING" id="28885.EI16_07920"/>
<protein>
    <recommendedName>
        <fullName evidence="6">N-acetyltransferase domain-containing protein</fullName>
    </recommendedName>
</protein>
<dbReference type="SUPFAM" id="SSF55729">
    <property type="entry name" value="Acyl-CoA N-acyltransferases (Nat)"/>
    <property type="match status" value="1"/>
</dbReference>
<dbReference type="PANTHER" id="PTHR10925">
    <property type="entry name" value="N-ACETYLTRANSFERASE 10"/>
    <property type="match status" value="1"/>
</dbReference>
<organism evidence="7 8">
    <name type="scientific">Hydrogenovibrio marinus</name>
    <dbReference type="NCBI Taxonomy" id="28885"/>
    <lineage>
        <taxon>Bacteria</taxon>
        <taxon>Pseudomonadati</taxon>
        <taxon>Pseudomonadota</taxon>
        <taxon>Gammaproteobacteria</taxon>
        <taxon>Thiotrichales</taxon>
        <taxon>Piscirickettsiaceae</taxon>
        <taxon>Hydrogenovibrio</taxon>
    </lineage>
</organism>
<evidence type="ECO:0000256" key="2">
    <source>
        <dbReference type="ARBA" id="ARBA00022694"/>
    </source>
</evidence>
<reference evidence="7 8" key="1">
    <citation type="submission" date="2014-04" db="EMBL/GenBank/DDBJ databases">
        <title>Draft genome sequence of Hydrogenovibrio marinus MH-110, a model organism for aerobic H2 metabolism.</title>
        <authorList>
            <person name="Cha H.J."/>
            <person name="Jo B.H."/>
            <person name="Hwang B.H."/>
        </authorList>
    </citation>
    <scope>NUCLEOTIDE SEQUENCE [LARGE SCALE GENOMIC DNA]</scope>
    <source>
        <strain evidence="7 8">MH-110</strain>
    </source>
</reference>
<evidence type="ECO:0000256" key="5">
    <source>
        <dbReference type="ARBA" id="ARBA00023315"/>
    </source>
</evidence>
<keyword evidence="5" id="KW-0012">Acyltransferase</keyword>
<accession>A0A066ZVD0</accession>
<dbReference type="CDD" id="cd04301">
    <property type="entry name" value="NAT_SF"/>
    <property type="match status" value="1"/>
</dbReference>
<gene>
    <name evidence="7" type="ORF">EI16_07920</name>
</gene>
<dbReference type="Pfam" id="PF08351">
    <property type="entry name" value="TmcA_N"/>
    <property type="match status" value="1"/>
</dbReference>
<dbReference type="InterPro" id="IPR027417">
    <property type="entry name" value="P-loop_NTPase"/>
</dbReference>
<dbReference type="Gene3D" id="3.40.50.11040">
    <property type="match status" value="1"/>
</dbReference>
<proteinExistence type="predicted"/>
<dbReference type="Gene3D" id="3.40.630.30">
    <property type="match status" value="1"/>
</dbReference>
<dbReference type="Pfam" id="PF13718">
    <property type="entry name" value="GNAT_acetyltr_2"/>
    <property type="match status" value="1"/>
</dbReference>
<dbReference type="Pfam" id="PF05127">
    <property type="entry name" value="NAT10_TcmA_helicase"/>
    <property type="match status" value="1"/>
</dbReference>